<dbReference type="EMBL" id="CADEBD010000286">
    <property type="protein sequence ID" value="CAB3229537.1"/>
    <property type="molecule type" value="Genomic_DNA"/>
</dbReference>
<dbReference type="Proteomes" id="UP000494256">
    <property type="component" value="Unassembled WGS sequence"/>
</dbReference>
<sequence length="105" mass="11120">MIESVHLMDVNLMDPESLPSGLRACAAIESHVQTQLQCPSPVLDTSVATQSNVLQFRCPSLVPSTSFAIEGDVVQVSSSSYSLVSGISTATNCAVQMQFVAQNCN</sequence>
<accession>A0A8S0ZEP6</accession>
<dbReference type="AlphaFoldDB" id="A0A8S0ZEP6"/>
<evidence type="ECO:0000313" key="1">
    <source>
        <dbReference type="EMBL" id="CAB3229537.1"/>
    </source>
</evidence>
<protein>
    <submittedName>
        <fullName evidence="1">Uncharacterized protein</fullName>
    </submittedName>
</protein>
<name>A0A8S0ZEP6_ARCPL</name>
<organism evidence="1 2">
    <name type="scientific">Arctia plantaginis</name>
    <name type="common">Wood tiger moth</name>
    <name type="synonym">Phalaena plantaginis</name>
    <dbReference type="NCBI Taxonomy" id="874455"/>
    <lineage>
        <taxon>Eukaryota</taxon>
        <taxon>Metazoa</taxon>
        <taxon>Ecdysozoa</taxon>
        <taxon>Arthropoda</taxon>
        <taxon>Hexapoda</taxon>
        <taxon>Insecta</taxon>
        <taxon>Pterygota</taxon>
        <taxon>Neoptera</taxon>
        <taxon>Endopterygota</taxon>
        <taxon>Lepidoptera</taxon>
        <taxon>Glossata</taxon>
        <taxon>Ditrysia</taxon>
        <taxon>Noctuoidea</taxon>
        <taxon>Erebidae</taxon>
        <taxon>Arctiinae</taxon>
        <taxon>Arctia</taxon>
    </lineage>
</organism>
<comment type="caution">
    <text evidence="1">The sequence shown here is derived from an EMBL/GenBank/DDBJ whole genome shotgun (WGS) entry which is preliminary data.</text>
</comment>
<gene>
    <name evidence="1" type="ORF">APLA_LOCUS4141</name>
</gene>
<dbReference type="OrthoDB" id="7776143at2759"/>
<proteinExistence type="predicted"/>
<reference evidence="1 2" key="1">
    <citation type="submission" date="2020-04" db="EMBL/GenBank/DDBJ databases">
        <authorList>
            <person name="Wallbank WR R."/>
            <person name="Pardo Diaz C."/>
            <person name="Kozak K."/>
            <person name="Martin S."/>
            <person name="Jiggins C."/>
            <person name="Moest M."/>
            <person name="Warren A I."/>
            <person name="Byers J.R.P. K."/>
            <person name="Montejo-Kovacevich G."/>
            <person name="Yen C E."/>
        </authorList>
    </citation>
    <scope>NUCLEOTIDE SEQUENCE [LARGE SCALE GENOMIC DNA]</scope>
</reference>
<evidence type="ECO:0000313" key="2">
    <source>
        <dbReference type="Proteomes" id="UP000494256"/>
    </source>
</evidence>